<keyword evidence="4 7" id="KW-0472">Membrane</keyword>
<keyword evidence="3" id="KW-0808">Transferase</keyword>
<evidence type="ECO:0000256" key="2">
    <source>
        <dbReference type="ARBA" id="ARBA00022676"/>
    </source>
</evidence>
<evidence type="ECO:0000313" key="9">
    <source>
        <dbReference type="Proteomes" id="UP000636709"/>
    </source>
</evidence>
<accession>A0A835FL49</accession>
<evidence type="ECO:0000256" key="7">
    <source>
        <dbReference type="SAM" id="Phobius"/>
    </source>
</evidence>
<evidence type="ECO:0000256" key="1">
    <source>
        <dbReference type="ARBA" id="ARBA00004606"/>
    </source>
</evidence>
<dbReference type="PANTHER" id="PTHR31042:SF128">
    <property type="entry name" value="EXPRESSED PROTEIN"/>
    <property type="match status" value="1"/>
</dbReference>
<dbReference type="EMBL" id="JACEFO010000592">
    <property type="protein sequence ID" value="KAF8763059.1"/>
    <property type="molecule type" value="Genomic_DNA"/>
</dbReference>
<keyword evidence="5" id="KW-0325">Glycoprotein</keyword>
<dbReference type="OrthoDB" id="191334at2759"/>
<protein>
    <submittedName>
        <fullName evidence="8">Uncharacterized protein</fullName>
    </submittedName>
</protein>
<evidence type="ECO:0000256" key="5">
    <source>
        <dbReference type="ARBA" id="ARBA00023180"/>
    </source>
</evidence>
<proteinExistence type="predicted"/>
<dbReference type="PANTHER" id="PTHR31042">
    <property type="entry name" value="CORE-2/I-BRANCHING BETA-1,6-N-ACETYLGLUCOSAMINYLTRANSFERASE FAMILY PROTEIN-RELATED"/>
    <property type="match status" value="1"/>
</dbReference>
<dbReference type="Pfam" id="PF02485">
    <property type="entry name" value="Branch"/>
    <property type="match status" value="1"/>
</dbReference>
<evidence type="ECO:0000256" key="6">
    <source>
        <dbReference type="SAM" id="MobiDB-lite"/>
    </source>
</evidence>
<sequence length="506" mass="56109">MLAAVNGNDKDGAGTPNPTRPPPAVKASLPVKLLRPLLVVAVLAMGFLAVVVLLLGGSTYSMLPRRLSVPDAAVSSRQRAPHQLPCAGGNNKSPLERWTRAPASAWHNMTDEELLWAASWQPRIGRKYPYRRVPKVAFMFLTRGPLPLAPLWDKFFSGAGGRDLFSVYVHATPGYRHDFPPACPARYATATSRSIFALTIPPRPCPMCDAERRLLANALLDPSNDRFVLVSDFPVVYHYLTRSRQSFVGAFDDPGPHGRGRYRAGLAPEVRPEQWRKGAQWFELRRDLAVDVVADERYYPKFREHCRAPCYMDEHYLPTVMSVESPARIANRSVTWVDWSRGGAHPATFGEADVDEAFLARLTTPALGKKGHQGKCTYNGQPAEVCFLFARKFAPNTLQRLLTLAPKMLGYGSAWGPNELQARGPCFPCLFDALGGISGRNEGAAANYHHHLIDPLLVKKIKQQQQQQQQQQTWLCCFSLAGSRLSVLFEGGGEHDTPTTRDDDPC</sequence>
<evidence type="ECO:0000313" key="8">
    <source>
        <dbReference type="EMBL" id="KAF8763059.1"/>
    </source>
</evidence>
<keyword evidence="9" id="KW-1185">Reference proteome</keyword>
<dbReference type="InterPro" id="IPR044174">
    <property type="entry name" value="BC10-like"/>
</dbReference>
<keyword evidence="7" id="KW-0812">Transmembrane</keyword>
<gene>
    <name evidence="8" type="ORF">HU200_008909</name>
</gene>
<reference evidence="8" key="1">
    <citation type="submission" date="2020-07" db="EMBL/GenBank/DDBJ databases">
        <title>Genome sequence and genetic diversity analysis of an under-domesticated orphan crop, white fonio (Digitaria exilis).</title>
        <authorList>
            <person name="Bennetzen J.L."/>
            <person name="Chen S."/>
            <person name="Ma X."/>
            <person name="Wang X."/>
            <person name="Yssel A.E.J."/>
            <person name="Chaluvadi S.R."/>
            <person name="Johnson M."/>
            <person name="Gangashetty P."/>
            <person name="Hamidou F."/>
            <person name="Sanogo M.D."/>
            <person name="Zwaenepoel A."/>
            <person name="Wallace J."/>
            <person name="Van De Peer Y."/>
            <person name="Van Deynze A."/>
        </authorList>
    </citation>
    <scope>NUCLEOTIDE SEQUENCE</scope>
    <source>
        <tissue evidence="8">Leaves</tissue>
    </source>
</reference>
<comment type="subcellular location">
    <subcellularLocation>
        <location evidence="1">Membrane</location>
        <topology evidence="1">Single-pass type II membrane protein</topology>
    </subcellularLocation>
</comment>
<name>A0A835FL49_9POAL</name>
<dbReference type="AlphaFoldDB" id="A0A835FL49"/>
<feature type="transmembrane region" description="Helical" evidence="7">
    <location>
        <begin position="37"/>
        <end position="56"/>
    </location>
</feature>
<dbReference type="GO" id="GO:0016757">
    <property type="term" value="F:glycosyltransferase activity"/>
    <property type="evidence" value="ECO:0007669"/>
    <property type="project" value="UniProtKB-KW"/>
</dbReference>
<dbReference type="GO" id="GO:0016020">
    <property type="term" value="C:membrane"/>
    <property type="evidence" value="ECO:0007669"/>
    <property type="project" value="UniProtKB-SubCell"/>
</dbReference>
<keyword evidence="2" id="KW-0328">Glycosyltransferase</keyword>
<dbReference type="Proteomes" id="UP000636709">
    <property type="component" value="Unassembled WGS sequence"/>
</dbReference>
<comment type="caution">
    <text evidence="8">The sequence shown here is derived from an EMBL/GenBank/DDBJ whole genome shotgun (WGS) entry which is preliminary data.</text>
</comment>
<dbReference type="InterPro" id="IPR003406">
    <property type="entry name" value="Glyco_trans_14"/>
</dbReference>
<organism evidence="8 9">
    <name type="scientific">Digitaria exilis</name>
    <dbReference type="NCBI Taxonomy" id="1010633"/>
    <lineage>
        <taxon>Eukaryota</taxon>
        <taxon>Viridiplantae</taxon>
        <taxon>Streptophyta</taxon>
        <taxon>Embryophyta</taxon>
        <taxon>Tracheophyta</taxon>
        <taxon>Spermatophyta</taxon>
        <taxon>Magnoliopsida</taxon>
        <taxon>Liliopsida</taxon>
        <taxon>Poales</taxon>
        <taxon>Poaceae</taxon>
        <taxon>PACMAD clade</taxon>
        <taxon>Panicoideae</taxon>
        <taxon>Panicodae</taxon>
        <taxon>Paniceae</taxon>
        <taxon>Anthephorinae</taxon>
        <taxon>Digitaria</taxon>
    </lineage>
</organism>
<evidence type="ECO:0000256" key="3">
    <source>
        <dbReference type="ARBA" id="ARBA00022679"/>
    </source>
</evidence>
<evidence type="ECO:0000256" key="4">
    <source>
        <dbReference type="ARBA" id="ARBA00023136"/>
    </source>
</evidence>
<feature type="region of interest" description="Disordered" evidence="6">
    <location>
        <begin position="1"/>
        <end position="25"/>
    </location>
</feature>
<keyword evidence="7" id="KW-1133">Transmembrane helix</keyword>